<evidence type="ECO:0000256" key="5">
    <source>
        <dbReference type="ARBA" id="ARBA00022694"/>
    </source>
</evidence>
<keyword evidence="1 12" id="KW-0820">tRNA-binding</keyword>
<dbReference type="Pfam" id="PF02005">
    <property type="entry name" value="TRM"/>
    <property type="match status" value="2"/>
</dbReference>
<gene>
    <name evidence="14" type="primary">TRM1</name>
    <name evidence="14" type="ORF">OHC33_001564</name>
</gene>
<dbReference type="GO" id="GO:0000049">
    <property type="term" value="F:tRNA binding"/>
    <property type="evidence" value="ECO:0007669"/>
    <property type="project" value="UniProtKB-UniRule"/>
</dbReference>
<dbReference type="InterPro" id="IPR029063">
    <property type="entry name" value="SAM-dependent_MTases_sf"/>
</dbReference>
<keyword evidence="5 12" id="KW-0819">tRNA processing</keyword>
<keyword evidence="2 12" id="KW-0489">Methyltransferase</keyword>
<dbReference type="PANTHER" id="PTHR10631">
    <property type="entry name" value="N 2 ,N 2 -DIMETHYLGUANOSINE TRNA METHYLTRANSFERASE"/>
    <property type="match status" value="1"/>
</dbReference>
<name>A0AAN8F5Q1_9EURO</name>
<comment type="similarity">
    <text evidence="12">Belongs to the class I-like SAM-binding methyltransferase superfamily. Trm1 family.</text>
</comment>
<dbReference type="InterPro" id="IPR042296">
    <property type="entry name" value="tRNA_met_Trm1_C"/>
</dbReference>
<evidence type="ECO:0000256" key="1">
    <source>
        <dbReference type="ARBA" id="ARBA00022555"/>
    </source>
</evidence>
<accession>A0AAN8F5Q1</accession>
<dbReference type="InterPro" id="IPR002905">
    <property type="entry name" value="Trm1"/>
</dbReference>
<dbReference type="GO" id="GO:0005634">
    <property type="term" value="C:nucleus"/>
    <property type="evidence" value="ECO:0007669"/>
    <property type="project" value="TreeGrafter"/>
</dbReference>
<dbReference type="GO" id="GO:0160104">
    <property type="term" value="F:tRNA (guanine(26)-N2)-dimethyltransferase activity"/>
    <property type="evidence" value="ECO:0007669"/>
    <property type="project" value="UniProtKB-EC"/>
</dbReference>
<sequence>MAASEVTPVTINDRHYRQIREGQARILAPYQKDSGQTKKIPAHSGQPRNNDEGDQAVFYNPIQQYNRDLSVLAILIYGESATALKQQRHQKNVGRSRQKKAGKGKQGVSAKPTHLSEANTTQLSTSKGTVKAVEPSASDSLEANGTKSQQAHSSEPQIEADATRLSSKKRTAHDAELDTEIESASAGRKRSKDESADDLADVEVQQLGSGPAAPEGATAANETPGEGNTEPPQHEARVPDKRDRRTAFTILDGLSASGLRAVRYAKEIPFATKVVANDMLPEAVQAIKLNIEHNKLTDTVFANLGDARQFMYSKSGNEHLDAGPAYVHKFDVVDLDPYGSAAPFIDSALQAVADGGMLCVTCTDAGVWASNGYPEKTYALYNGIPLKGPHSHEAGMRLILHSIATTASKYEIAIEPLLSLSIDFYCRLFVRVHKSQQEVKLMAGTTMLVYNCDQGCQAWQTQLVARNQVKEDKKGDKFFKHGFAQAPSTDRFCDHCGTKTHLGGPMWAGPLHNPAFVQKILDRLPKLDKTVYGTTDRIRGMLTVALEEEDVGWASTSKPSKEAATSGPNGDVSSAIIPRLPPHLISESPFFFMPTFLARVLSLPTPTEDPLRGAILGLGYTCTRSHCKPGSLKTNAPWKVIWEVMREWARQKEGSMVPRLLGEGDFEGKASVKKSSPGWNILKRLRDRKGDTLSVARLREGLLQKLGNGRSAVDIENMADLQGILRSALYELEHPSASLTHKAVESSTTNGASVSPVDVSNVDSVTNGADAVNRNGESAISAHDAPRITGKALIDAGGDVSELEIVFDAQLGRSFRDSRGGKLVRYQMNPRANWGPMVRAGTGAA</sequence>
<evidence type="ECO:0000313" key="14">
    <source>
        <dbReference type="EMBL" id="KAK5957193.1"/>
    </source>
</evidence>
<evidence type="ECO:0000256" key="13">
    <source>
        <dbReference type="SAM" id="MobiDB-lite"/>
    </source>
</evidence>
<organism evidence="14 15">
    <name type="scientific">Knufia fluminis</name>
    <dbReference type="NCBI Taxonomy" id="191047"/>
    <lineage>
        <taxon>Eukaryota</taxon>
        <taxon>Fungi</taxon>
        <taxon>Dikarya</taxon>
        <taxon>Ascomycota</taxon>
        <taxon>Pezizomycotina</taxon>
        <taxon>Eurotiomycetes</taxon>
        <taxon>Chaetothyriomycetidae</taxon>
        <taxon>Chaetothyriales</taxon>
        <taxon>Trichomeriaceae</taxon>
        <taxon>Knufia</taxon>
    </lineage>
</organism>
<protein>
    <recommendedName>
        <fullName evidence="7">tRNA (guanine(26)-N(2))-dimethyltransferase</fullName>
        <ecNumber evidence="7">2.1.1.216</ecNumber>
    </recommendedName>
    <alternativeName>
        <fullName evidence="10">tRNA 2,2-dimethylguanosine-26 methyltransferase</fullName>
    </alternativeName>
    <alternativeName>
        <fullName evidence="9">tRNA(guanine-26,N(2)-N(2)) methyltransferase</fullName>
    </alternativeName>
    <alternativeName>
        <fullName evidence="11">tRNA(m(2,2)G26)dimethyltransferase</fullName>
    </alternativeName>
</protein>
<proteinExistence type="inferred from homology"/>
<dbReference type="Proteomes" id="UP001316803">
    <property type="component" value="Unassembled WGS sequence"/>
</dbReference>
<feature type="compositionally biased region" description="Basic and acidic residues" evidence="13">
    <location>
        <begin position="232"/>
        <end position="244"/>
    </location>
</feature>
<dbReference type="PANTHER" id="PTHR10631:SF3">
    <property type="entry name" value="TRNA (GUANINE(26)-N(2))-DIMETHYLTRANSFERASE"/>
    <property type="match status" value="1"/>
</dbReference>
<feature type="compositionally biased region" description="Polar residues" evidence="13">
    <location>
        <begin position="137"/>
        <end position="156"/>
    </location>
</feature>
<feature type="compositionally biased region" description="Polar residues" evidence="13">
    <location>
        <begin position="116"/>
        <end position="128"/>
    </location>
</feature>
<dbReference type="EMBL" id="JAKLMC020000003">
    <property type="protein sequence ID" value="KAK5957193.1"/>
    <property type="molecule type" value="Genomic_DNA"/>
</dbReference>
<feature type="region of interest" description="Disordered" evidence="13">
    <location>
        <begin position="28"/>
        <end position="54"/>
    </location>
</feature>
<feature type="compositionally biased region" description="Basic residues" evidence="13">
    <location>
        <begin position="86"/>
        <end position="103"/>
    </location>
</feature>
<evidence type="ECO:0000256" key="3">
    <source>
        <dbReference type="ARBA" id="ARBA00022679"/>
    </source>
</evidence>
<evidence type="ECO:0000313" key="15">
    <source>
        <dbReference type="Proteomes" id="UP001316803"/>
    </source>
</evidence>
<dbReference type="GO" id="GO:0002940">
    <property type="term" value="P:tRNA N2-guanine methylation"/>
    <property type="evidence" value="ECO:0007669"/>
    <property type="project" value="TreeGrafter"/>
</dbReference>
<dbReference type="Gene3D" id="3.30.56.70">
    <property type="entry name" value="N2,N2-dimethylguanosine tRNA methyltransferase, C-terminal domain"/>
    <property type="match status" value="1"/>
</dbReference>
<feature type="region of interest" description="Disordered" evidence="13">
    <location>
        <begin position="84"/>
        <end position="244"/>
    </location>
</feature>
<dbReference type="AlphaFoldDB" id="A0AAN8F5Q1"/>
<evidence type="ECO:0000256" key="9">
    <source>
        <dbReference type="ARBA" id="ARBA00077143"/>
    </source>
</evidence>
<keyword evidence="4 12" id="KW-0949">S-adenosyl-L-methionine</keyword>
<dbReference type="FunFam" id="3.40.50.150:FF:000051">
    <property type="entry name" value="tRNA (guanine(26)-N(2))-dimethyltransferase"/>
    <property type="match status" value="1"/>
</dbReference>
<keyword evidence="15" id="KW-1185">Reference proteome</keyword>
<dbReference type="FunFam" id="3.30.56.70:FF:000001">
    <property type="entry name" value="tRNA (guanine(26)-N(2))-dimethyltransferase"/>
    <property type="match status" value="1"/>
</dbReference>
<reference evidence="14 15" key="1">
    <citation type="submission" date="2022-12" db="EMBL/GenBank/DDBJ databases">
        <title>Genomic features and morphological characterization of a novel Knufia sp. strain isolated from spacecraft assembly facility.</title>
        <authorList>
            <person name="Teixeira M."/>
            <person name="Chander A.M."/>
            <person name="Stajich J.E."/>
            <person name="Venkateswaran K."/>
        </authorList>
    </citation>
    <scope>NUCLEOTIDE SEQUENCE [LARGE SCALE GENOMIC DNA]</scope>
    <source>
        <strain evidence="14 15">FJI-L2-BK-P2</strain>
    </source>
</reference>
<keyword evidence="6 12" id="KW-0694">RNA-binding</keyword>
<evidence type="ECO:0000256" key="2">
    <source>
        <dbReference type="ARBA" id="ARBA00022603"/>
    </source>
</evidence>
<evidence type="ECO:0000256" key="11">
    <source>
        <dbReference type="ARBA" id="ARBA00083299"/>
    </source>
</evidence>
<evidence type="ECO:0000256" key="12">
    <source>
        <dbReference type="PROSITE-ProRule" id="PRU00958"/>
    </source>
</evidence>
<dbReference type="Gene3D" id="3.40.50.150">
    <property type="entry name" value="Vaccinia Virus protein VP39"/>
    <property type="match status" value="1"/>
</dbReference>
<evidence type="ECO:0000256" key="4">
    <source>
        <dbReference type="ARBA" id="ARBA00022691"/>
    </source>
</evidence>
<dbReference type="EC" id="2.1.1.216" evidence="7"/>
<evidence type="ECO:0000256" key="6">
    <source>
        <dbReference type="ARBA" id="ARBA00022884"/>
    </source>
</evidence>
<dbReference type="SUPFAM" id="SSF53335">
    <property type="entry name" value="S-adenosyl-L-methionine-dependent methyltransferases"/>
    <property type="match status" value="1"/>
</dbReference>
<evidence type="ECO:0000256" key="8">
    <source>
        <dbReference type="ARBA" id="ARBA00051897"/>
    </source>
</evidence>
<dbReference type="PROSITE" id="PS51626">
    <property type="entry name" value="SAM_MT_TRM1"/>
    <property type="match status" value="1"/>
</dbReference>
<keyword evidence="3 12" id="KW-0808">Transferase</keyword>
<comment type="catalytic activity">
    <reaction evidence="8">
        <text>guanosine(26) in tRNA + 2 S-adenosyl-L-methionine = N(2)-dimethylguanosine(26) in tRNA + 2 S-adenosyl-L-homocysteine + 2 H(+)</text>
        <dbReference type="Rhea" id="RHEA:43140"/>
        <dbReference type="Rhea" id="RHEA-COMP:10359"/>
        <dbReference type="Rhea" id="RHEA-COMP:10360"/>
        <dbReference type="ChEBI" id="CHEBI:15378"/>
        <dbReference type="ChEBI" id="CHEBI:57856"/>
        <dbReference type="ChEBI" id="CHEBI:59789"/>
        <dbReference type="ChEBI" id="CHEBI:74269"/>
        <dbReference type="ChEBI" id="CHEBI:74513"/>
        <dbReference type="EC" id="2.1.1.216"/>
    </reaction>
</comment>
<comment type="caution">
    <text evidence="14">The sequence shown here is derived from an EMBL/GenBank/DDBJ whole genome shotgun (WGS) entry which is preliminary data.</text>
</comment>
<evidence type="ECO:0000256" key="10">
    <source>
        <dbReference type="ARBA" id="ARBA00082896"/>
    </source>
</evidence>
<evidence type="ECO:0000256" key="7">
    <source>
        <dbReference type="ARBA" id="ARBA00039099"/>
    </source>
</evidence>
<feature type="region of interest" description="Disordered" evidence="13">
    <location>
        <begin position="553"/>
        <end position="572"/>
    </location>
</feature>